<dbReference type="HOGENOM" id="CLU_024972_1_0_4"/>
<sequence length="553" mass="60820">MSIEYFLELAPELAPKLTAQLIQKRMMSIKNQDYAFVRNKLLKKEEIALLDVREEDPHAQEHPLFAANLPLSRIEVDAFSKIPRKDVPIVTLDDGEGLAQLAAERLSKLGYVDVSVFEGGVTGWKAAGGEVFKDVNVPSKSFGEFVESKRHTPSLSAQEVKKLIDDKEDVVVVDVRRFDEYQTMSIPTGISVPGAELVLRLPELAPNPKTKIIVNCAGRTRSIIGTQSLINAGIPNEVNALRNGTIGWTLAGQELDKGQSRKFKEVSESTAAKAAERARSVADQAGVKRVKLADIEQWKSQAERTTYFFDTRTPEEYETGHLPGFRSTPGGQLVQETEMVAPVRGARIVLSDPSGVRANMPASWLAQMAWDVYVIDDIKASDLTEKGSWVAPQPQTPQIQMVDANTAASWLKDDGKTICIDLSTHANYVKGHIPGSWFALRSQFASALKNLPVANRYILTSTTGDLAVFAAQEIQGLTQTEVHVLSGGNAAWNQAGLELEKGATHLASPPMDRYKRPYEGTSVDPAAMQAYLDWEFGLVEQLGKDGTHHFWVL</sequence>
<gene>
    <name evidence="3" type="ORF">CL55_00012590</name>
</gene>
<feature type="domain" description="Rhodanese" evidence="2">
    <location>
        <begin position="43"/>
        <end position="133"/>
    </location>
</feature>
<dbReference type="CDD" id="cd01534">
    <property type="entry name" value="4RHOD_Repeat_3"/>
    <property type="match status" value="1"/>
</dbReference>
<keyword evidence="1" id="KW-0677">Repeat</keyword>
<dbReference type="PANTHER" id="PTHR43855">
    <property type="entry name" value="THIOSULFATE SULFURTRANSFERASE"/>
    <property type="match status" value="1"/>
</dbReference>
<dbReference type="Proteomes" id="UP000061135">
    <property type="component" value="Chromosome"/>
</dbReference>
<dbReference type="InterPro" id="IPR051126">
    <property type="entry name" value="Thiosulfate_sulfurtransferase"/>
</dbReference>
<evidence type="ECO:0000256" key="1">
    <source>
        <dbReference type="ARBA" id="ARBA00022737"/>
    </source>
</evidence>
<reference evidence="3 4" key="1">
    <citation type="submission" date="2014-03" db="EMBL/GenBank/DDBJ databases">
        <title>Genome of Polynucleobacter strain MWH-MoK4.</title>
        <authorList>
            <person name="Hahn M.W."/>
        </authorList>
    </citation>
    <scope>NUCLEOTIDE SEQUENCE [LARGE SCALE GENOMIC DNA]</scope>
    <source>
        <strain evidence="3 4">MWH-MoK4</strain>
    </source>
</reference>
<dbReference type="PROSITE" id="PS50206">
    <property type="entry name" value="RHODANESE_3"/>
    <property type="match status" value="4"/>
</dbReference>
<evidence type="ECO:0000313" key="3">
    <source>
        <dbReference type="EMBL" id="AKD25592.1"/>
    </source>
</evidence>
<evidence type="ECO:0000313" key="4">
    <source>
        <dbReference type="Proteomes" id="UP000061135"/>
    </source>
</evidence>
<dbReference type="SUPFAM" id="SSF52821">
    <property type="entry name" value="Rhodanese/Cell cycle control phosphatase"/>
    <property type="match status" value="4"/>
</dbReference>
<proteinExistence type="predicted"/>
<dbReference type="InterPro" id="IPR001763">
    <property type="entry name" value="Rhodanese-like_dom"/>
</dbReference>
<feature type="domain" description="Rhodanese" evidence="2">
    <location>
        <begin position="166"/>
        <end position="257"/>
    </location>
</feature>
<name>A0A0E3ZKE5_9BURK</name>
<dbReference type="AlphaFoldDB" id="A0A0E3ZKE5"/>
<feature type="domain" description="Rhodanese" evidence="2">
    <location>
        <begin position="302"/>
        <end position="379"/>
    </location>
</feature>
<dbReference type="PANTHER" id="PTHR43855:SF1">
    <property type="entry name" value="THIOSULFATE SULFURTRANSFERASE"/>
    <property type="match status" value="1"/>
</dbReference>
<dbReference type="Pfam" id="PF00581">
    <property type="entry name" value="Rhodanese"/>
    <property type="match status" value="4"/>
</dbReference>
<dbReference type="Gene3D" id="3.40.250.10">
    <property type="entry name" value="Rhodanese-like domain"/>
    <property type="match status" value="4"/>
</dbReference>
<dbReference type="EMBL" id="CP007501">
    <property type="protein sequence ID" value="AKD25592.1"/>
    <property type="molecule type" value="Genomic_DNA"/>
</dbReference>
<dbReference type="STRING" id="1835254.CL55_00012590"/>
<protein>
    <submittedName>
        <fullName evidence="3">Rhodanese-related sulfurtransferase</fullName>
    </submittedName>
</protein>
<feature type="domain" description="Rhodanese" evidence="2">
    <location>
        <begin position="413"/>
        <end position="501"/>
    </location>
</feature>
<evidence type="ECO:0000259" key="2">
    <source>
        <dbReference type="PROSITE" id="PS50206"/>
    </source>
</evidence>
<dbReference type="PATRIC" id="fig|576611.7.peg.1280"/>
<dbReference type="KEGG" id="pdq:CL55_00012590"/>
<dbReference type="InterPro" id="IPR036873">
    <property type="entry name" value="Rhodanese-like_dom_sf"/>
</dbReference>
<organism evidence="3 4">
    <name type="scientific">Polynucleobacter duraquae</name>
    <dbReference type="NCBI Taxonomy" id="1835254"/>
    <lineage>
        <taxon>Bacteria</taxon>
        <taxon>Pseudomonadati</taxon>
        <taxon>Pseudomonadota</taxon>
        <taxon>Betaproteobacteria</taxon>
        <taxon>Burkholderiales</taxon>
        <taxon>Burkholderiaceae</taxon>
        <taxon>Polynucleobacter</taxon>
    </lineage>
</organism>
<accession>A0A0E3ZKE5</accession>
<keyword evidence="4" id="KW-1185">Reference proteome</keyword>
<dbReference type="SMART" id="SM00450">
    <property type="entry name" value="RHOD"/>
    <property type="match status" value="4"/>
</dbReference>
<dbReference type="CDD" id="cd01535">
    <property type="entry name" value="4RHOD_Repeat_4"/>
    <property type="match status" value="1"/>
</dbReference>